<feature type="region of interest" description="Disordered" evidence="1">
    <location>
        <begin position="1"/>
        <end position="26"/>
    </location>
</feature>
<reference evidence="3" key="1">
    <citation type="journal article" date="2015" name="Nat. Plants">
        <title>Genome expansion of Arabis alpina linked with retrotransposition and reduced symmetric DNA methylation.</title>
        <authorList>
            <person name="Willing E.M."/>
            <person name="Rawat V."/>
            <person name="Mandakova T."/>
            <person name="Maumus F."/>
            <person name="James G.V."/>
            <person name="Nordstroem K.J."/>
            <person name="Becker C."/>
            <person name="Warthmann N."/>
            <person name="Chica C."/>
            <person name="Szarzynska B."/>
            <person name="Zytnicki M."/>
            <person name="Albani M.C."/>
            <person name="Kiefer C."/>
            <person name="Bergonzi S."/>
            <person name="Castaings L."/>
            <person name="Mateos J.L."/>
            <person name="Berns M.C."/>
            <person name="Bujdoso N."/>
            <person name="Piofczyk T."/>
            <person name="de Lorenzo L."/>
            <person name="Barrero-Sicilia C."/>
            <person name="Mateos I."/>
            <person name="Piednoel M."/>
            <person name="Hagmann J."/>
            <person name="Chen-Min-Tao R."/>
            <person name="Iglesias-Fernandez R."/>
            <person name="Schuster S.C."/>
            <person name="Alonso-Blanco C."/>
            <person name="Roudier F."/>
            <person name="Carbonero P."/>
            <person name="Paz-Ares J."/>
            <person name="Davis S.J."/>
            <person name="Pecinka A."/>
            <person name="Quesneville H."/>
            <person name="Colot V."/>
            <person name="Lysak M.A."/>
            <person name="Weigel D."/>
            <person name="Coupland G."/>
            <person name="Schneeberger K."/>
        </authorList>
    </citation>
    <scope>NUCLEOTIDE SEQUENCE [LARGE SCALE GENOMIC DNA]</scope>
    <source>
        <strain evidence="3">cv. Pajares</strain>
    </source>
</reference>
<evidence type="ECO:0000256" key="1">
    <source>
        <dbReference type="SAM" id="MobiDB-lite"/>
    </source>
</evidence>
<proteinExistence type="predicted"/>
<protein>
    <submittedName>
        <fullName evidence="2">Uncharacterized protein</fullName>
    </submittedName>
</protein>
<keyword evidence="3" id="KW-1185">Reference proteome</keyword>
<dbReference type="Proteomes" id="UP000029120">
    <property type="component" value="Chromosome 4"/>
</dbReference>
<evidence type="ECO:0000313" key="2">
    <source>
        <dbReference type="EMBL" id="KFK35684.1"/>
    </source>
</evidence>
<accession>A0A087H0N2</accession>
<feature type="non-terminal residue" evidence="2">
    <location>
        <position position="26"/>
    </location>
</feature>
<organism evidence="2 3">
    <name type="scientific">Arabis alpina</name>
    <name type="common">Alpine rock-cress</name>
    <dbReference type="NCBI Taxonomy" id="50452"/>
    <lineage>
        <taxon>Eukaryota</taxon>
        <taxon>Viridiplantae</taxon>
        <taxon>Streptophyta</taxon>
        <taxon>Embryophyta</taxon>
        <taxon>Tracheophyta</taxon>
        <taxon>Spermatophyta</taxon>
        <taxon>Magnoliopsida</taxon>
        <taxon>eudicotyledons</taxon>
        <taxon>Gunneridae</taxon>
        <taxon>Pentapetalae</taxon>
        <taxon>rosids</taxon>
        <taxon>malvids</taxon>
        <taxon>Brassicales</taxon>
        <taxon>Brassicaceae</taxon>
        <taxon>Arabideae</taxon>
        <taxon>Arabis</taxon>
    </lineage>
</organism>
<gene>
    <name evidence="2" type="ordered locus">AALP_Aa4g023700</name>
</gene>
<name>A0A087H0N2_ARAAL</name>
<sequence>MFSHSPDYVGGVGVGVGVGGGGGDSG</sequence>
<evidence type="ECO:0000313" key="3">
    <source>
        <dbReference type="Proteomes" id="UP000029120"/>
    </source>
</evidence>
<dbReference type="EMBL" id="CM002872">
    <property type="protein sequence ID" value="KFK35684.1"/>
    <property type="molecule type" value="Genomic_DNA"/>
</dbReference>
<feature type="compositionally biased region" description="Gly residues" evidence="1">
    <location>
        <begin position="10"/>
        <end position="26"/>
    </location>
</feature>
<dbReference type="Gramene" id="KFK35684">
    <property type="protein sequence ID" value="KFK35684"/>
    <property type="gene ID" value="AALP_AA4G023700"/>
</dbReference>
<dbReference type="AlphaFoldDB" id="A0A087H0N2"/>